<evidence type="ECO:0000256" key="7">
    <source>
        <dbReference type="ARBA" id="ARBA00023242"/>
    </source>
</evidence>
<dbReference type="GO" id="GO:0080084">
    <property type="term" value="F:5S rDNA binding"/>
    <property type="evidence" value="ECO:0007669"/>
    <property type="project" value="TreeGrafter"/>
</dbReference>
<dbReference type="InterPro" id="IPR013087">
    <property type="entry name" value="Znf_C2H2_type"/>
</dbReference>
<name>A0AAD9X4F1_9ROSI</name>
<dbReference type="PANTHER" id="PTHR46179:SF13">
    <property type="entry name" value="C2H2-TYPE DOMAIN-CONTAINING PROTEIN"/>
    <property type="match status" value="1"/>
</dbReference>
<reference evidence="10" key="1">
    <citation type="journal article" date="2023" name="Plant J.">
        <title>Genome sequences and population genomics provide insights into the demographic history, inbreeding, and mutation load of two 'living fossil' tree species of Dipteronia.</title>
        <authorList>
            <person name="Feng Y."/>
            <person name="Comes H.P."/>
            <person name="Chen J."/>
            <person name="Zhu S."/>
            <person name="Lu R."/>
            <person name="Zhang X."/>
            <person name="Li P."/>
            <person name="Qiu J."/>
            <person name="Olsen K.M."/>
            <person name="Qiu Y."/>
        </authorList>
    </citation>
    <scope>NUCLEOTIDE SEQUENCE</scope>
    <source>
        <strain evidence="10">KIB01</strain>
    </source>
</reference>
<evidence type="ECO:0000256" key="3">
    <source>
        <dbReference type="ARBA" id="ARBA00022771"/>
    </source>
</evidence>
<dbReference type="AlphaFoldDB" id="A0AAD9X4F1"/>
<dbReference type="GO" id="GO:0003700">
    <property type="term" value="F:DNA-binding transcription factor activity"/>
    <property type="evidence" value="ECO:0007669"/>
    <property type="project" value="TreeGrafter"/>
</dbReference>
<evidence type="ECO:0000313" key="10">
    <source>
        <dbReference type="EMBL" id="KAK2652638.1"/>
    </source>
</evidence>
<dbReference type="SMART" id="SM00355">
    <property type="entry name" value="ZnF_C2H2"/>
    <property type="match status" value="2"/>
</dbReference>
<dbReference type="Gene3D" id="3.30.160.60">
    <property type="entry name" value="Classic Zinc Finger"/>
    <property type="match status" value="1"/>
</dbReference>
<dbReference type="GO" id="GO:0006357">
    <property type="term" value="P:regulation of transcription by RNA polymerase II"/>
    <property type="evidence" value="ECO:0007669"/>
    <property type="project" value="TreeGrafter"/>
</dbReference>
<keyword evidence="4" id="KW-0862">Zinc</keyword>
<comment type="caution">
    <text evidence="10">The sequence shown here is derived from an EMBL/GenBank/DDBJ whole genome shotgun (WGS) entry which is preliminary data.</text>
</comment>
<accession>A0AAD9X4F1</accession>
<dbReference type="InterPro" id="IPR036236">
    <property type="entry name" value="Znf_C2H2_sf"/>
</dbReference>
<evidence type="ECO:0000259" key="9">
    <source>
        <dbReference type="PROSITE" id="PS50157"/>
    </source>
</evidence>
<keyword evidence="6" id="KW-0804">Transcription</keyword>
<evidence type="ECO:0000313" key="11">
    <source>
        <dbReference type="Proteomes" id="UP001280121"/>
    </source>
</evidence>
<evidence type="ECO:0000256" key="4">
    <source>
        <dbReference type="ARBA" id="ARBA00022833"/>
    </source>
</evidence>
<dbReference type="Proteomes" id="UP001280121">
    <property type="component" value="Unassembled WGS sequence"/>
</dbReference>
<evidence type="ECO:0000256" key="1">
    <source>
        <dbReference type="ARBA" id="ARBA00004123"/>
    </source>
</evidence>
<gene>
    <name evidence="10" type="ORF">Ddye_012494</name>
</gene>
<organism evidence="10 11">
    <name type="scientific">Dipteronia dyeriana</name>
    <dbReference type="NCBI Taxonomy" id="168575"/>
    <lineage>
        <taxon>Eukaryota</taxon>
        <taxon>Viridiplantae</taxon>
        <taxon>Streptophyta</taxon>
        <taxon>Embryophyta</taxon>
        <taxon>Tracheophyta</taxon>
        <taxon>Spermatophyta</taxon>
        <taxon>Magnoliopsida</taxon>
        <taxon>eudicotyledons</taxon>
        <taxon>Gunneridae</taxon>
        <taxon>Pentapetalae</taxon>
        <taxon>rosids</taxon>
        <taxon>malvids</taxon>
        <taxon>Sapindales</taxon>
        <taxon>Sapindaceae</taxon>
        <taxon>Hippocastanoideae</taxon>
        <taxon>Acereae</taxon>
        <taxon>Dipteronia</taxon>
    </lineage>
</organism>
<dbReference type="GO" id="GO:0005730">
    <property type="term" value="C:nucleolus"/>
    <property type="evidence" value="ECO:0007669"/>
    <property type="project" value="TreeGrafter"/>
</dbReference>
<dbReference type="GO" id="GO:0008270">
    <property type="term" value="F:zinc ion binding"/>
    <property type="evidence" value="ECO:0007669"/>
    <property type="project" value="UniProtKB-KW"/>
</dbReference>
<dbReference type="InterPro" id="IPR051061">
    <property type="entry name" value="Zinc_finger_trans_reg"/>
</dbReference>
<keyword evidence="11" id="KW-1185">Reference proteome</keyword>
<dbReference type="PANTHER" id="PTHR46179">
    <property type="entry name" value="ZINC FINGER PROTEIN"/>
    <property type="match status" value="1"/>
</dbReference>
<comment type="subcellular location">
    <subcellularLocation>
        <location evidence="1">Nucleus</location>
    </subcellularLocation>
</comment>
<keyword evidence="7" id="KW-0539">Nucleus</keyword>
<keyword evidence="5" id="KW-0805">Transcription regulation</keyword>
<evidence type="ECO:0000256" key="2">
    <source>
        <dbReference type="ARBA" id="ARBA00022723"/>
    </source>
</evidence>
<evidence type="ECO:0000256" key="8">
    <source>
        <dbReference type="PROSITE-ProRule" id="PRU00042"/>
    </source>
</evidence>
<protein>
    <recommendedName>
        <fullName evidence="9">C2H2-type domain-containing protein</fullName>
    </recommendedName>
</protein>
<dbReference type="PROSITE" id="PS50157">
    <property type="entry name" value="ZINC_FINGER_C2H2_2"/>
    <property type="match status" value="1"/>
</dbReference>
<proteinExistence type="predicted"/>
<dbReference type="SUPFAM" id="SSF57667">
    <property type="entry name" value="beta-beta-alpha zinc fingers"/>
    <property type="match status" value="1"/>
</dbReference>
<dbReference type="PROSITE" id="PS00028">
    <property type="entry name" value="ZINC_FINGER_C2H2_1"/>
    <property type="match status" value="2"/>
</dbReference>
<sequence length="89" mass="10315">MRNNIKRHVFTHEETISSERFKCEFKGCLLSFSAKSNLQQHVKAVHHEIKPFACILVGCGMRFAYKHVRDKHEKSGCHIYSTVSIVQIL</sequence>
<keyword evidence="3 8" id="KW-0863">Zinc-finger</keyword>
<feature type="domain" description="C2H2-type" evidence="9">
    <location>
        <begin position="21"/>
        <end position="51"/>
    </location>
</feature>
<dbReference type="EMBL" id="JANJYI010000004">
    <property type="protein sequence ID" value="KAK2652638.1"/>
    <property type="molecule type" value="Genomic_DNA"/>
</dbReference>
<keyword evidence="2" id="KW-0479">Metal-binding</keyword>
<evidence type="ECO:0000256" key="6">
    <source>
        <dbReference type="ARBA" id="ARBA00023163"/>
    </source>
</evidence>
<evidence type="ECO:0000256" key="5">
    <source>
        <dbReference type="ARBA" id="ARBA00023015"/>
    </source>
</evidence>